<name>Q7VCT6_PROMA</name>
<reference evidence="1 2" key="1">
    <citation type="journal article" date="2003" name="Proc. Natl. Acad. Sci. U.S.A.">
        <title>Genome sequence of the cyanobacterium Prochlorococcus marinus SS120, a nearly minimal oxyphototrophic genome.</title>
        <authorList>
            <person name="Dufresne A."/>
            <person name="Salanoubat M."/>
            <person name="Partensky F."/>
            <person name="Artiguenave F."/>
            <person name="Axmann I.M."/>
            <person name="Barbe V."/>
            <person name="Duprat S."/>
            <person name="Galperin M.Y."/>
            <person name="Koonin E.V."/>
            <person name="Le Gall F."/>
            <person name="Makarova K.S."/>
            <person name="Ostrowski M."/>
            <person name="Oztas S."/>
            <person name="Robert C."/>
            <person name="Rogozin I.B."/>
            <person name="Scanlan D.J."/>
            <person name="Tandeau de Marsac N."/>
            <person name="Weissenbach J."/>
            <person name="Wincker P."/>
            <person name="Wolf Y.I."/>
            <person name="Hess W.R."/>
        </authorList>
    </citation>
    <scope>NUCLEOTIDE SEQUENCE [LARGE SCALE GENOMIC DNA]</scope>
    <source>
        <strain evidence="2">SARG / CCMP1375 / SS120</strain>
    </source>
</reference>
<proteinExistence type="predicted"/>
<dbReference type="EnsemblBacteria" id="AAP99698">
    <property type="protein sequence ID" value="AAP99698"/>
    <property type="gene ID" value="Pro_0654"/>
</dbReference>
<sequence>MACCSNRSCSFPYDDWHHCRIHRSKVTNDLTEIQSEKEVFNCWNIYRCSLYSWNAYFS</sequence>
<dbReference type="AlphaFoldDB" id="Q7VCT6"/>
<gene>
    <name evidence="1" type="ordered locus">Pro_0654</name>
</gene>
<keyword evidence="2" id="KW-1185">Reference proteome</keyword>
<dbReference type="KEGG" id="pma:Pro_0654"/>
<evidence type="ECO:0000313" key="2">
    <source>
        <dbReference type="Proteomes" id="UP000001420"/>
    </source>
</evidence>
<dbReference type="Proteomes" id="UP000001420">
    <property type="component" value="Chromosome"/>
</dbReference>
<protein>
    <submittedName>
        <fullName evidence="1">Uncharacterized protein</fullName>
    </submittedName>
</protein>
<dbReference type="HOGENOM" id="CLU_2975721_0_0_3"/>
<evidence type="ECO:0000313" key="1">
    <source>
        <dbReference type="EMBL" id="AAP99698.1"/>
    </source>
</evidence>
<organism evidence="1 2">
    <name type="scientific">Prochlorococcus marinus (strain SARG / CCMP1375 / SS120)</name>
    <dbReference type="NCBI Taxonomy" id="167539"/>
    <lineage>
        <taxon>Bacteria</taxon>
        <taxon>Bacillati</taxon>
        <taxon>Cyanobacteriota</taxon>
        <taxon>Cyanophyceae</taxon>
        <taxon>Synechococcales</taxon>
        <taxon>Prochlorococcaceae</taxon>
        <taxon>Prochlorococcus</taxon>
    </lineage>
</organism>
<accession>Q7VCT6</accession>
<dbReference type="EMBL" id="AE017126">
    <property type="protein sequence ID" value="AAP99698.1"/>
    <property type="molecule type" value="Genomic_DNA"/>
</dbReference>